<dbReference type="InterPro" id="IPR004538">
    <property type="entry name" value="Hemolysin_A/TlyA"/>
</dbReference>
<dbReference type="PANTHER" id="PTHR32319:SF0">
    <property type="entry name" value="BACTERIAL HEMOLYSIN-LIKE PROTEIN"/>
    <property type="match status" value="1"/>
</dbReference>
<evidence type="ECO:0000259" key="4">
    <source>
        <dbReference type="SMART" id="SM00363"/>
    </source>
</evidence>
<dbReference type="GO" id="GO:0003723">
    <property type="term" value="F:RNA binding"/>
    <property type="evidence" value="ECO:0007669"/>
    <property type="project" value="UniProtKB-KW"/>
</dbReference>
<sequence length="260" mass="28173">MPRLDQLLVSQGLARTRTRAQRLIRHGRVSLEDDGRVLSKPSEKLADDVRLRVEADPEERYVSRAGLKLEALLDRLGLRLEGRVVLDVGQSTGGFSDCALQYGAHHVIGVEVGHGQLDPALRDDPRVTCLEGLNARSMAGDARLAAALAAQAPAGLDCAVMDVSFISQTLILPQLTALLAPGGELLSLVKPQFEVGRGGVNARGIVSEPARYAEVEARIRDCCAAHDLYIRHWQESPLRGGDGNREFLLHAERQAAPQTT</sequence>
<dbReference type="Gene3D" id="3.10.290.10">
    <property type="entry name" value="RNA-binding S4 domain"/>
    <property type="match status" value="1"/>
</dbReference>
<dbReference type="GO" id="GO:0008168">
    <property type="term" value="F:methyltransferase activity"/>
    <property type="evidence" value="ECO:0007669"/>
    <property type="project" value="UniProtKB-KW"/>
</dbReference>
<evidence type="ECO:0000313" key="6">
    <source>
        <dbReference type="Proteomes" id="UP000217771"/>
    </source>
</evidence>
<dbReference type="GO" id="GO:0032259">
    <property type="term" value="P:methylation"/>
    <property type="evidence" value="ECO:0007669"/>
    <property type="project" value="UniProtKB-KW"/>
</dbReference>
<dbReference type="OrthoDB" id="9784736at2"/>
<dbReference type="InterPro" id="IPR047048">
    <property type="entry name" value="TlyA"/>
</dbReference>
<accession>A0A2A2F049</accession>
<dbReference type="SUPFAM" id="SSF55174">
    <property type="entry name" value="Alpha-L RNA-binding motif"/>
    <property type="match status" value="1"/>
</dbReference>
<evidence type="ECO:0000256" key="2">
    <source>
        <dbReference type="ARBA" id="ARBA00029460"/>
    </source>
</evidence>
<dbReference type="RefSeq" id="WP_095619652.1">
    <property type="nucleotide sequence ID" value="NZ_NSKB01000002.1"/>
</dbReference>
<keyword evidence="1 3" id="KW-0694">RNA-binding</keyword>
<proteinExistence type="inferred from homology"/>
<comment type="caution">
    <text evidence="5">The sequence shown here is derived from an EMBL/GenBank/DDBJ whole genome shotgun (WGS) entry which is preliminary data.</text>
</comment>
<dbReference type="PANTHER" id="PTHR32319">
    <property type="entry name" value="BACTERIAL HEMOLYSIN-LIKE PROTEIN"/>
    <property type="match status" value="1"/>
</dbReference>
<protein>
    <submittedName>
        <fullName evidence="5">TlyA family rRNA (Cytidine-2'-O)-methyltransferase</fullName>
    </submittedName>
</protein>
<dbReference type="InterPro" id="IPR002877">
    <property type="entry name" value="RNA_MeTrfase_FtsJ_dom"/>
</dbReference>
<dbReference type="Gene3D" id="3.40.50.150">
    <property type="entry name" value="Vaccinia Virus protein VP39"/>
    <property type="match status" value="1"/>
</dbReference>
<dbReference type="EMBL" id="NSKB01000002">
    <property type="protein sequence ID" value="PAU77972.1"/>
    <property type="molecule type" value="Genomic_DNA"/>
</dbReference>
<dbReference type="CDD" id="cd00165">
    <property type="entry name" value="S4"/>
    <property type="match status" value="1"/>
</dbReference>
<evidence type="ECO:0000256" key="3">
    <source>
        <dbReference type="PROSITE-ProRule" id="PRU00182"/>
    </source>
</evidence>
<dbReference type="Pfam" id="PF01728">
    <property type="entry name" value="FtsJ"/>
    <property type="match status" value="1"/>
</dbReference>
<dbReference type="PROSITE" id="PS50889">
    <property type="entry name" value="S4"/>
    <property type="match status" value="1"/>
</dbReference>
<dbReference type="Pfam" id="PF01479">
    <property type="entry name" value="S4"/>
    <property type="match status" value="1"/>
</dbReference>
<dbReference type="PIRSF" id="PIRSF005578">
    <property type="entry name" value="TlyA"/>
    <property type="match status" value="1"/>
</dbReference>
<evidence type="ECO:0000256" key="1">
    <source>
        <dbReference type="ARBA" id="ARBA00022884"/>
    </source>
</evidence>
<dbReference type="SUPFAM" id="SSF53335">
    <property type="entry name" value="S-adenosyl-L-methionine-dependent methyltransferases"/>
    <property type="match status" value="1"/>
</dbReference>
<organism evidence="5 6">
    <name type="scientific">Halomonas salipaludis</name>
    <dbReference type="NCBI Taxonomy" id="2032625"/>
    <lineage>
        <taxon>Bacteria</taxon>
        <taxon>Pseudomonadati</taxon>
        <taxon>Pseudomonadota</taxon>
        <taxon>Gammaproteobacteria</taxon>
        <taxon>Oceanospirillales</taxon>
        <taxon>Halomonadaceae</taxon>
        <taxon>Halomonas</taxon>
    </lineage>
</organism>
<dbReference type="Proteomes" id="UP000217771">
    <property type="component" value="Unassembled WGS sequence"/>
</dbReference>
<reference evidence="5 6" key="1">
    <citation type="submission" date="2017-08" db="EMBL/GenBank/DDBJ databases">
        <title>Halomonas alkalisoli sp. nov., isolated from saline alkaline soil.</title>
        <authorList>
            <person name="Wang D."/>
            <person name="Zhang G."/>
        </authorList>
    </citation>
    <scope>NUCLEOTIDE SEQUENCE [LARGE SCALE GENOMIC DNA]</scope>
    <source>
        <strain evidence="5 6">WRN001</strain>
    </source>
</reference>
<keyword evidence="6" id="KW-1185">Reference proteome</keyword>
<feature type="domain" description="RNA-binding S4" evidence="4">
    <location>
        <begin position="2"/>
        <end position="70"/>
    </location>
</feature>
<keyword evidence="5" id="KW-0808">Transferase</keyword>
<dbReference type="SMART" id="SM00363">
    <property type="entry name" value="S4"/>
    <property type="match status" value="1"/>
</dbReference>
<comment type="similarity">
    <text evidence="2">Belongs to the TlyA family.</text>
</comment>
<gene>
    <name evidence="5" type="ORF">CK498_04335</name>
</gene>
<dbReference type="NCBIfam" id="TIGR00478">
    <property type="entry name" value="tly"/>
    <property type="match status" value="1"/>
</dbReference>
<name>A0A2A2F049_9GAMM</name>
<dbReference type="AlphaFoldDB" id="A0A2A2F049"/>
<keyword evidence="5" id="KW-0489">Methyltransferase</keyword>
<dbReference type="InterPro" id="IPR029063">
    <property type="entry name" value="SAM-dependent_MTases_sf"/>
</dbReference>
<dbReference type="InterPro" id="IPR002942">
    <property type="entry name" value="S4_RNA-bd"/>
</dbReference>
<evidence type="ECO:0000313" key="5">
    <source>
        <dbReference type="EMBL" id="PAU77972.1"/>
    </source>
</evidence>
<dbReference type="InterPro" id="IPR036986">
    <property type="entry name" value="S4_RNA-bd_sf"/>
</dbReference>